<evidence type="ECO:0000256" key="1">
    <source>
        <dbReference type="ARBA" id="ARBA00004141"/>
    </source>
</evidence>
<dbReference type="InParanoid" id="D7FPY6"/>
<reference evidence="12 13" key="1">
    <citation type="journal article" date="2010" name="Nature">
        <title>The Ectocarpus genome and the independent evolution of multicellularity in brown algae.</title>
        <authorList>
            <person name="Cock J.M."/>
            <person name="Sterck L."/>
            <person name="Rouze P."/>
            <person name="Scornet D."/>
            <person name="Allen A.E."/>
            <person name="Amoutzias G."/>
            <person name="Anthouard V."/>
            <person name="Artiguenave F."/>
            <person name="Aury J.M."/>
            <person name="Badger J.H."/>
            <person name="Beszteri B."/>
            <person name="Billiau K."/>
            <person name="Bonnet E."/>
            <person name="Bothwell J.H."/>
            <person name="Bowler C."/>
            <person name="Boyen C."/>
            <person name="Brownlee C."/>
            <person name="Carrano C.J."/>
            <person name="Charrier B."/>
            <person name="Cho G.Y."/>
            <person name="Coelho S.M."/>
            <person name="Collen J."/>
            <person name="Corre E."/>
            <person name="Da Silva C."/>
            <person name="Delage L."/>
            <person name="Delaroque N."/>
            <person name="Dittami S.M."/>
            <person name="Doulbeau S."/>
            <person name="Elias M."/>
            <person name="Farnham G."/>
            <person name="Gachon C.M."/>
            <person name="Gschloessl B."/>
            <person name="Heesch S."/>
            <person name="Jabbari K."/>
            <person name="Jubin C."/>
            <person name="Kawai H."/>
            <person name="Kimura K."/>
            <person name="Kloareg B."/>
            <person name="Kupper F.C."/>
            <person name="Lang D."/>
            <person name="Le Bail A."/>
            <person name="Leblanc C."/>
            <person name="Lerouge P."/>
            <person name="Lohr M."/>
            <person name="Lopez P.J."/>
            <person name="Martens C."/>
            <person name="Maumus F."/>
            <person name="Michel G."/>
            <person name="Miranda-Saavedra D."/>
            <person name="Morales J."/>
            <person name="Moreau H."/>
            <person name="Motomura T."/>
            <person name="Nagasato C."/>
            <person name="Napoli C.A."/>
            <person name="Nelson D.R."/>
            <person name="Nyvall-Collen P."/>
            <person name="Peters A.F."/>
            <person name="Pommier C."/>
            <person name="Potin P."/>
            <person name="Poulain J."/>
            <person name="Quesneville H."/>
            <person name="Read B."/>
            <person name="Rensing S.A."/>
            <person name="Ritter A."/>
            <person name="Rousvoal S."/>
            <person name="Samanta M."/>
            <person name="Samson G."/>
            <person name="Schroeder D.C."/>
            <person name="Segurens B."/>
            <person name="Strittmatter M."/>
            <person name="Tonon T."/>
            <person name="Tregear J.W."/>
            <person name="Valentin K."/>
            <person name="von Dassow P."/>
            <person name="Yamagishi T."/>
            <person name="Van de Peer Y."/>
            <person name="Wincker P."/>
        </authorList>
    </citation>
    <scope>NUCLEOTIDE SEQUENCE [LARGE SCALE GENOMIC DNA]</scope>
    <source>
        <strain evidence="13">Ec32 / CCAP1310/4</strain>
    </source>
</reference>
<comment type="subcellular location">
    <subcellularLocation>
        <location evidence="1">Membrane</location>
        <topology evidence="1">Multi-pass membrane protein</topology>
    </subcellularLocation>
</comment>
<evidence type="ECO:0000256" key="6">
    <source>
        <dbReference type="ARBA" id="ARBA00022989"/>
    </source>
</evidence>
<dbReference type="FunCoup" id="D7FPY6">
    <property type="interactions" value="78"/>
</dbReference>
<keyword evidence="3 9" id="KW-0813">Transport</keyword>
<dbReference type="GO" id="GO:0000220">
    <property type="term" value="C:vacuolar proton-transporting V-type ATPase, V0 domain"/>
    <property type="evidence" value="ECO:0007669"/>
    <property type="project" value="InterPro"/>
</dbReference>
<comment type="function">
    <text evidence="9">Essential component of the vacuolar proton pump (V-ATPase), a multimeric enzyme that catalyzes the translocation of protons across the membranes. Required for assembly and activity of the V-ATPase.</text>
</comment>
<keyword evidence="6 9" id="KW-1133">Transmembrane helix</keyword>
<dbReference type="eggNOG" id="KOG2189">
    <property type="taxonomic scope" value="Eukaryota"/>
</dbReference>
<feature type="transmembrane region" description="Helical" evidence="9">
    <location>
        <begin position="909"/>
        <end position="934"/>
    </location>
</feature>
<dbReference type="AlphaFoldDB" id="D7FPY6"/>
<dbReference type="OrthoDB" id="10264220at2759"/>
<feature type="transmembrane region" description="Helical" evidence="9">
    <location>
        <begin position="780"/>
        <end position="798"/>
    </location>
</feature>
<sequence>MFARRVPLTAVLRRVSTTDGSDSLFTARQPPVPSRRRVVQLAATGNRQGRSRRPSLEGGSKEHTVLSLRETESPLAGASSSRTMARWFRSEDMAYVSIIVNEDAAHTCISDLGKLGMIQFTDLNPELTAFQRRYVAYIKRIDELERKLAFFGEEVKKFDLKVASAGTVESFVQSSSAQGVGSGAEAKSVLGGQALLQKLEADLEALESHLVELNTYNERLTSEYNEKVELQEVLLKTKGLFAAEMPHMQIEEQSMGARRYQDVERGSVQVSGGGVQPTRESDMKFSYIAGVVGADDRSRFERQLFRTTRGNCYVRFAEIEQPISDPTTGEQVMKLVFIIFYKAAAIESKIKKICEAFRAKRYDLPEMDDGEGVKKLMYDNYGEMHDARVVLLKNRDARMSLCATAADRLESWTWTVLREKAVYHTLNTFKPDVRGILRGEGWVVQEGMGGVQMAVNRAHAEMDTGMPSMVEVMPKPWPTPPTYFKLNAFTIAFQEFVDTYGVPRYKEANPALFTAASFPFLYGIMFGDIGHGTVIMFLGLFLVFTHGSVAGRRDLGELAGGLYLARYMITMMGFFSVYAGLIYNDFFSLPLNLFGSSWVWSDGIDTEEGEEADSVSFYGDADAVYPFGVDPAWHIAGNELLFFNSMKMKTSVILGVTQMTFGVVLKAMNALYFKESLDFFYEFIPMIIFVLSLFGYMIVLIFMKWSIDWDYRMYTATCFDGLTPQNVTCDSDSTTADMCPLDYGGSGDGCQPPNLITSLINIALSPGTVDEPMYAGQTSVQTILLLLALGSIPVLLLAKPLTIRSRMKKAAARHDSFSSESQLMAGEHNSSDKVDNGGHGAAGGDHGGHEEHDFSEIVIHQAIETIEFVLGMVSNTASYLRLWALSLAHTELAAVFWEKTMLTTIQMGNAFAIFIGFAMFAGVTFGVILCMDVLECFLHALRLHWVEFQTKFYKADGYKFAPFSIAAIVKEAPVM</sequence>
<feature type="transmembrane region" description="Helical" evidence="9">
    <location>
        <begin position="520"/>
        <end position="544"/>
    </location>
</feature>
<dbReference type="PANTHER" id="PTHR11629">
    <property type="entry name" value="VACUOLAR PROTON ATPASES"/>
    <property type="match status" value="1"/>
</dbReference>
<feature type="region of interest" description="Disordered" evidence="11">
    <location>
        <begin position="815"/>
        <end position="848"/>
    </location>
</feature>
<feature type="transmembrane region" description="Helical" evidence="9">
    <location>
        <begin position="652"/>
        <end position="672"/>
    </location>
</feature>
<evidence type="ECO:0000256" key="8">
    <source>
        <dbReference type="ARBA" id="ARBA00023136"/>
    </source>
</evidence>
<keyword evidence="10" id="KW-0175">Coiled coil</keyword>
<feature type="coiled-coil region" evidence="10">
    <location>
        <begin position="196"/>
        <end position="223"/>
    </location>
</feature>
<keyword evidence="8 9" id="KW-0472">Membrane</keyword>
<evidence type="ECO:0000313" key="12">
    <source>
        <dbReference type="EMBL" id="CBJ48318.1"/>
    </source>
</evidence>
<dbReference type="PANTHER" id="PTHR11629:SF63">
    <property type="entry name" value="V-TYPE PROTON ATPASE SUBUNIT A"/>
    <property type="match status" value="1"/>
</dbReference>
<keyword evidence="4 9" id="KW-0812">Transmembrane</keyword>
<accession>D7FPY6</accession>
<dbReference type="Pfam" id="PF01496">
    <property type="entry name" value="V_ATPase_I"/>
    <property type="match status" value="1"/>
</dbReference>
<evidence type="ECO:0000256" key="5">
    <source>
        <dbReference type="ARBA" id="ARBA00022781"/>
    </source>
</evidence>
<comment type="similarity">
    <text evidence="2 9">Belongs to the V-ATPase 116 kDa subunit family.</text>
</comment>
<feature type="coiled-coil region" evidence="10">
    <location>
        <begin position="127"/>
        <end position="161"/>
    </location>
</feature>
<dbReference type="InterPro" id="IPR002490">
    <property type="entry name" value="V-ATPase_116kDa_su"/>
</dbReference>
<name>D7FPY6_ECTSI</name>
<dbReference type="EMBL" id="FN649727">
    <property type="protein sequence ID" value="CBJ48318.1"/>
    <property type="molecule type" value="Genomic_DNA"/>
</dbReference>
<dbReference type="OMA" id="FYLWFFL"/>
<evidence type="ECO:0000256" key="7">
    <source>
        <dbReference type="ARBA" id="ARBA00023065"/>
    </source>
</evidence>
<dbReference type="GO" id="GO:0051117">
    <property type="term" value="F:ATPase binding"/>
    <property type="evidence" value="ECO:0007669"/>
    <property type="project" value="TreeGrafter"/>
</dbReference>
<dbReference type="PIRSF" id="PIRSF001293">
    <property type="entry name" value="ATP6V0A1"/>
    <property type="match status" value="1"/>
</dbReference>
<evidence type="ECO:0000256" key="2">
    <source>
        <dbReference type="ARBA" id="ARBA00009904"/>
    </source>
</evidence>
<dbReference type="GO" id="GO:0046961">
    <property type="term" value="F:proton-transporting ATPase activity, rotational mechanism"/>
    <property type="evidence" value="ECO:0007669"/>
    <property type="project" value="InterPro"/>
</dbReference>
<feature type="region of interest" description="Disordered" evidence="11">
    <location>
        <begin position="42"/>
        <end position="64"/>
    </location>
</feature>
<proteinExistence type="inferred from homology"/>
<evidence type="ECO:0000256" key="3">
    <source>
        <dbReference type="ARBA" id="ARBA00022448"/>
    </source>
</evidence>
<evidence type="ECO:0000256" key="9">
    <source>
        <dbReference type="RuleBase" id="RU361189"/>
    </source>
</evidence>
<keyword evidence="5 9" id="KW-0375">Hydrogen ion transport</keyword>
<keyword evidence="7 9" id="KW-0406">Ion transport</keyword>
<evidence type="ECO:0000313" key="13">
    <source>
        <dbReference type="Proteomes" id="UP000002630"/>
    </source>
</evidence>
<dbReference type="STRING" id="2880.D7FPY6"/>
<keyword evidence="13" id="KW-1185">Reference proteome</keyword>
<feature type="transmembrane region" description="Helical" evidence="9">
    <location>
        <begin position="679"/>
        <end position="703"/>
    </location>
</feature>
<evidence type="ECO:0000256" key="11">
    <source>
        <dbReference type="SAM" id="MobiDB-lite"/>
    </source>
</evidence>
<gene>
    <name evidence="12" type="ORF">Esi_0002_0045</name>
</gene>
<dbReference type="EMBL" id="FN648375">
    <property type="protein sequence ID" value="CBJ48318.1"/>
    <property type="molecule type" value="Genomic_DNA"/>
</dbReference>
<dbReference type="Proteomes" id="UP000002630">
    <property type="component" value="Linkage Group LG02"/>
</dbReference>
<dbReference type="InterPro" id="IPR026028">
    <property type="entry name" value="V-type_ATPase_116kDa_su_euka"/>
</dbReference>
<evidence type="ECO:0000256" key="10">
    <source>
        <dbReference type="SAM" id="Coils"/>
    </source>
</evidence>
<evidence type="ECO:0000256" key="4">
    <source>
        <dbReference type="ARBA" id="ARBA00022692"/>
    </source>
</evidence>
<feature type="transmembrane region" description="Helical" evidence="9">
    <location>
        <begin position="564"/>
        <end position="583"/>
    </location>
</feature>
<organism evidence="12 13">
    <name type="scientific">Ectocarpus siliculosus</name>
    <name type="common">Brown alga</name>
    <name type="synonym">Conferva siliculosa</name>
    <dbReference type="NCBI Taxonomy" id="2880"/>
    <lineage>
        <taxon>Eukaryota</taxon>
        <taxon>Sar</taxon>
        <taxon>Stramenopiles</taxon>
        <taxon>Ochrophyta</taxon>
        <taxon>PX clade</taxon>
        <taxon>Phaeophyceae</taxon>
        <taxon>Ectocarpales</taxon>
        <taxon>Ectocarpaceae</taxon>
        <taxon>Ectocarpus</taxon>
    </lineage>
</organism>
<dbReference type="GO" id="GO:0007035">
    <property type="term" value="P:vacuolar acidification"/>
    <property type="evidence" value="ECO:0007669"/>
    <property type="project" value="TreeGrafter"/>
</dbReference>
<protein>
    <recommendedName>
        <fullName evidence="9">V-type proton ATPase subunit a</fullName>
    </recommendedName>
</protein>